<keyword evidence="1" id="KW-1133">Transmembrane helix</keyword>
<keyword evidence="1" id="KW-0812">Transmembrane</keyword>
<dbReference type="EMBL" id="BAAACF010000001">
    <property type="protein sequence ID" value="GAA0723471.1"/>
    <property type="molecule type" value="Genomic_DNA"/>
</dbReference>
<feature type="transmembrane region" description="Helical" evidence="1">
    <location>
        <begin position="23"/>
        <end position="40"/>
    </location>
</feature>
<comment type="caution">
    <text evidence="2">The sequence shown here is derived from an EMBL/GenBank/DDBJ whole genome shotgun (WGS) entry which is preliminary data.</text>
</comment>
<sequence>MRMFIKIGIILNNFFKSSKKKELFELILAPALITSVLYLFCNNKINDFDKFIISFNDTAITITALLSAFGLTALSILVTSSSENIETAKMKLTQRRDGNRKLISYYKLLAIRSFFSLFLQFGVLILAIINKFLIEICRSEIIFYIEVFLLMSSIFTQIFVVNSMYYLLATPKVKSSDEEDSDDINNNIEE</sequence>
<feature type="transmembrane region" description="Helical" evidence="1">
    <location>
        <begin position="60"/>
        <end position="81"/>
    </location>
</feature>
<protein>
    <submittedName>
        <fullName evidence="2">Uncharacterized protein</fullName>
    </submittedName>
</protein>
<proteinExistence type="predicted"/>
<evidence type="ECO:0000256" key="1">
    <source>
        <dbReference type="SAM" id="Phobius"/>
    </source>
</evidence>
<feature type="transmembrane region" description="Helical" evidence="1">
    <location>
        <begin position="102"/>
        <end position="129"/>
    </location>
</feature>
<gene>
    <name evidence="2" type="ORF">GCM10008905_16130</name>
</gene>
<dbReference type="Proteomes" id="UP001500339">
    <property type="component" value="Unassembled WGS sequence"/>
</dbReference>
<organism evidence="2 3">
    <name type="scientific">Clostridium malenominatum</name>
    <dbReference type="NCBI Taxonomy" id="1539"/>
    <lineage>
        <taxon>Bacteria</taxon>
        <taxon>Bacillati</taxon>
        <taxon>Bacillota</taxon>
        <taxon>Clostridia</taxon>
        <taxon>Eubacteriales</taxon>
        <taxon>Clostridiaceae</taxon>
        <taxon>Clostridium</taxon>
    </lineage>
</organism>
<name>A0ABP3U392_9CLOT</name>
<reference evidence="3" key="1">
    <citation type="journal article" date="2019" name="Int. J. Syst. Evol. Microbiol.">
        <title>The Global Catalogue of Microorganisms (GCM) 10K type strain sequencing project: providing services to taxonomists for standard genome sequencing and annotation.</title>
        <authorList>
            <consortium name="The Broad Institute Genomics Platform"/>
            <consortium name="The Broad Institute Genome Sequencing Center for Infectious Disease"/>
            <person name="Wu L."/>
            <person name="Ma J."/>
        </authorList>
    </citation>
    <scope>NUCLEOTIDE SEQUENCE [LARGE SCALE GENOMIC DNA]</scope>
    <source>
        <strain evidence="3">JCM 1405</strain>
    </source>
</reference>
<keyword evidence="1" id="KW-0472">Membrane</keyword>
<accession>A0ABP3U392</accession>
<evidence type="ECO:0000313" key="2">
    <source>
        <dbReference type="EMBL" id="GAA0723471.1"/>
    </source>
</evidence>
<evidence type="ECO:0000313" key="3">
    <source>
        <dbReference type="Proteomes" id="UP001500339"/>
    </source>
</evidence>
<feature type="transmembrane region" description="Helical" evidence="1">
    <location>
        <begin position="141"/>
        <end position="168"/>
    </location>
</feature>
<keyword evidence="3" id="KW-1185">Reference proteome</keyword>